<dbReference type="SUPFAM" id="SSF52743">
    <property type="entry name" value="Subtilisin-like"/>
    <property type="match status" value="1"/>
</dbReference>
<feature type="active site" description="Charge relay system" evidence="5">
    <location>
        <position position="153"/>
    </location>
</feature>
<keyword evidence="2 5" id="KW-0645">Protease</keyword>
<feature type="active site" description="Charge relay system" evidence="5">
    <location>
        <position position="198"/>
    </location>
</feature>
<dbReference type="PANTHER" id="PTHR43399:SF4">
    <property type="entry name" value="CELL WALL-ASSOCIATED PROTEASE"/>
    <property type="match status" value="1"/>
</dbReference>
<comment type="similarity">
    <text evidence="1 5">Belongs to the peptidase S8 family.</text>
</comment>
<dbReference type="AlphaFoldDB" id="A0A951QH02"/>
<protein>
    <submittedName>
        <fullName evidence="7">S8 family serine peptidase</fullName>
    </submittedName>
</protein>
<evidence type="ECO:0000256" key="3">
    <source>
        <dbReference type="ARBA" id="ARBA00022801"/>
    </source>
</evidence>
<keyword evidence="4 5" id="KW-0720">Serine protease</keyword>
<proteinExistence type="inferred from homology"/>
<dbReference type="InterPro" id="IPR015500">
    <property type="entry name" value="Peptidase_S8_subtilisin-rel"/>
</dbReference>
<dbReference type="InterPro" id="IPR051048">
    <property type="entry name" value="Peptidase_S8/S53_subtilisin"/>
</dbReference>
<dbReference type="InterPro" id="IPR023828">
    <property type="entry name" value="Peptidase_S8_Ser-AS"/>
</dbReference>
<dbReference type="Proteomes" id="UP000729701">
    <property type="component" value="Unassembled WGS sequence"/>
</dbReference>
<sequence length="568" mass="62308">MNISNPPDFDAKFEGFFLQMVVPGLEQRCQEIVTQSLGNDWKVKAIGDNLTEFEITPNQDGLSVKEAWDKTYYLRSLPGVVDAEPLFAVPITERSDWEQESRPLVGGLETKALALSSDLDWSLKQLRVFETWARFFPDSNQLPGDGIIIGHPDTGYSEHPEIFVNLLPNVGYDFLKGDRDAKDELETPPTEIINNPGHGTSTASVIISPKGGQASYPSGKAVTGVAPGAKLIPLRVSYSVVLLSVRNLAEAIEYAANQDVHVISISLGTGFSNQRLRSAIIYAQKRGVIIVAASGTYIPYVVWPAAYDEVIAVTGSNVRREIWIGSSTGIQVDVTAPAESVWFAKVRKKDGAIQYNVEQGSGTSFSAPFVAGVAALWLAYHGRDQLIQRYGAEKIPFIFNQILRDSCDKFPTWKPGRFGEGIVNAEKLLAAPLPDNVTQSVIAPGFALSQHSSIDNGINTFAHLFEPQLLDTQPKANFVGTIRDDLSLQSRLAQLLHTTETELPKRLKEVGQELAFYLAATPELYKQFAASLRSQTDDESSKPINLELLREMLLSQGVSEVLKTKLGT</sequence>
<dbReference type="InterPro" id="IPR000209">
    <property type="entry name" value="Peptidase_S8/S53_dom"/>
</dbReference>
<evidence type="ECO:0000256" key="5">
    <source>
        <dbReference type="PROSITE-ProRule" id="PRU01240"/>
    </source>
</evidence>
<organism evidence="7 8">
    <name type="scientific">Cyanomargarita calcarea GSE-NOS-MK-12-04C</name>
    <dbReference type="NCBI Taxonomy" id="2839659"/>
    <lineage>
        <taxon>Bacteria</taxon>
        <taxon>Bacillati</taxon>
        <taxon>Cyanobacteriota</taxon>
        <taxon>Cyanophyceae</taxon>
        <taxon>Nostocales</taxon>
        <taxon>Cyanomargaritaceae</taxon>
        <taxon>Cyanomargarita</taxon>
    </lineage>
</organism>
<keyword evidence="3 5" id="KW-0378">Hydrolase</keyword>
<reference evidence="7" key="2">
    <citation type="journal article" date="2022" name="Microbiol. Resour. Announc.">
        <title>Metagenome Sequencing to Explore Phylogenomics of Terrestrial Cyanobacteria.</title>
        <authorList>
            <person name="Ward R.D."/>
            <person name="Stajich J.E."/>
            <person name="Johansen J.R."/>
            <person name="Huntemann M."/>
            <person name="Clum A."/>
            <person name="Foster B."/>
            <person name="Foster B."/>
            <person name="Roux S."/>
            <person name="Palaniappan K."/>
            <person name="Varghese N."/>
            <person name="Mukherjee S."/>
            <person name="Reddy T.B.K."/>
            <person name="Daum C."/>
            <person name="Copeland A."/>
            <person name="Chen I.A."/>
            <person name="Ivanova N.N."/>
            <person name="Kyrpides N.C."/>
            <person name="Shapiro N."/>
            <person name="Eloe-Fadrosh E.A."/>
            <person name="Pietrasiak N."/>
        </authorList>
    </citation>
    <scope>NUCLEOTIDE SEQUENCE</scope>
    <source>
        <strain evidence="7">GSE-NOS-MK-12-04C</strain>
    </source>
</reference>
<evidence type="ECO:0000256" key="2">
    <source>
        <dbReference type="ARBA" id="ARBA00022670"/>
    </source>
</evidence>
<dbReference type="GO" id="GO:0004252">
    <property type="term" value="F:serine-type endopeptidase activity"/>
    <property type="evidence" value="ECO:0007669"/>
    <property type="project" value="UniProtKB-UniRule"/>
</dbReference>
<evidence type="ECO:0000256" key="1">
    <source>
        <dbReference type="ARBA" id="ARBA00011073"/>
    </source>
</evidence>
<evidence type="ECO:0000259" key="6">
    <source>
        <dbReference type="Pfam" id="PF00082"/>
    </source>
</evidence>
<dbReference type="Gene3D" id="3.40.50.200">
    <property type="entry name" value="Peptidase S8/S53 domain"/>
    <property type="match status" value="1"/>
</dbReference>
<accession>A0A951QH02</accession>
<evidence type="ECO:0000313" key="8">
    <source>
        <dbReference type="Proteomes" id="UP000729701"/>
    </source>
</evidence>
<comment type="caution">
    <text evidence="7">The sequence shown here is derived from an EMBL/GenBank/DDBJ whole genome shotgun (WGS) entry which is preliminary data.</text>
</comment>
<evidence type="ECO:0000313" key="7">
    <source>
        <dbReference type="EMBL" id="MBW4665897.1"/>
    </source>
</evidence>
<dbReference type="GO" id="GO:0006508">
    <property type="term" value="P:proteolysis"/>
    <property type="evidence" value="ECO:0007669"/>
    <property type="project" value="UniProtKB-KW"/>
</dbReference>
<dbReference type="PROSITE" id="PS00138">
    <property type="entry name" value="SUBTILASE_SER"/>
    <property type="match status" value="1"/>
</dbReference>
<dbReference type="Pfam" id="PF00082">
    <property type="entry name" value="Peptidase_S8"/>
    <property type="match status" value="1"/>
</dbReference>
<dbReference type="InterPro" id="IPR036852">
    <property type="entry name" value="Peptidase_S8/S53_dom_sf"/>
</dbReference>
<feature type="active site" description="Charge relay system" evidence="5">
    <location>
        <position position="364"/>
    </location>
</feature>
<feature type="domain" description="Peptidase S8/S53" evidence="6">
    <location>
        <begin position="144"/>
        <end position="380"/>
    </location>
</feature>
<evidence type="ECO:0000256" key="4">
    <source>
        <dbReference type="ARBA" id="ARBA00022825"/>
    </source>
</evidence>
<dbReference type="PANTHER" id="PTHR43399">
    <property type="entry name" value="SUBTILISIN-RELATED"/>
    <property type="match status" value="1"/>
</dbReference>
<name>A0A951QH02_9CYAN</name>
<dbReference type="PRINTS" id="PR00723">
    <property type="entry name" value="SUBTILISIN"/>
</dbReference>
<reference evidence="7" key="1">
    <citation type="submission" date="2021-05" db="EMBL/GenBank/DDBJ databases">
        <authorList>
            <person name="Pietrasiak N."/>
            <person name="Ward R."/>
            <person name="Stajich J.E."/>
            <person name="Kurbessoian T."/>
        </authorList>
    </citation>
    <scope>NUCLEOTIDE SEQUENCE</scope>
    <source>
        <strain evidence="7">GSE-NOS-MK-12-04C</strain>
    </source>
</reference>
<dbReference type="EMBL" id="JAHHGZ010000001">
    <property type="protein sequence ID" value="MBW4665897.1"/>
    <property type="molecule type" value="Genomic_DNA"/>
</dbReference>
<dbReference type="PROSITE" id="PS51892">
    <property type="entry name" value="SUBTILASE"/>
    <property type="match status" value="1"/>
</dbReference>
<gene>
    <name evidence="7" type="ORF">KME60_00260</name>
</gene>